<protein>
    <submittedName>
        <fullName evidence="2">Uncharacterized protein</fullName>
    </submittedName>
</protein>
<organism evidence="2">
    <name type="scientific">uncultured Caudovirales phage</name>
    <dbReference type="NCBI Taxonomy" id="2100421"/>
    <lineage>
        <taxon>Viruses</taxon>
        <taxon>Duplodnaviria</taxon>
        <taxon>Heunggongvirae</taxon>
        <taxon>Uroviricota</taxon>
        <taxon>Caudoviricetes</taxon>
        <taxon>Peduoviridae</taxon>
        <taxon>Maltschvirus</taxon>
        <taxon>Maltschvirus maltsch</taxon>
    </lineage>
</organism>
<dbReference type="EMBL" id="LR796684">
    <property type="protein sequence ID" value="CAB4159343.1"/>
    <property type="molecule type" value="Genomic_DNA"/>
</dbReference>
<evidence type="ECO:0000313" key="2">
    <source>
        <dbReference type="EMBL" id="CAB4159343.1"/>
    </source>
</evidence>
<evidence type="ECO:0000256" key="1">
    <source>
        <dbReference type="SAM" id="MobiDB-lite"/>
    </source>
</evidence>
<gene>
    <name evidence="2" type="ORF">UFOVP707_82</name>
</gene>
<proteinExistence type="predicted"/>
<reference evidence="2" key="1">
    <citation type="submission" date="2020-04" db="EMBL/GenBank/DDBJ databases">
        <authorList>
            <person name="Chiriac C."/>
            <person name="Salcher M."/>
            <person name="Ghai R."/>
            <person name="Kavagutti S V."/>
        </authorList>
    </citation>
    <scope>NUCLEOTIDE SEQUENCE</scope>
</reference>
<name>A0A6J5NKF2_9CAUD</name>
<accession>A0A6J5NKF2</accession>
<feature type="region of interest" description="Disordered" evidence="1">
    <location>
        <begin position="82"/>
        <end position="102"/>
    </location>
</feature>
<sequence length="125" mass="13928">MSRPAWFDNAVVSGLQGLYALGLQGAPGPDVLPQTAQVWQLAAWRSRSWVQGDEDRIALAFVHLCANVERWPTPKALLEALPDRPSLPALTHERQPPTPEQRARLRSLMGELTQKLLSNSPKETR</sequence>